<dbReference type="EMBL" id="VUJU01002507">
    <property type="protein sequence ID" value="KAF0761044.1"/>
    <property type="molecule type" value="Genomic_DNA"/>
</dbReference>
<proteinExistence type="predicted"/>
<dbReference type="OrthoDB" id="6625634at2759"/>
<evidence type="ECO:0000313" key="2">
    <source>
        <dbReference type="EMBL" id="KAF0761044.1"/>
    </source>
</evidence>
<evidence type="ECO:0000259" key="1">
    <source>
        <dbReference type="Pfam" id="PF05699"/>
    </source>
</evidence>
<evidence type="ECO:0000313" key="3">
    <source>
        <dbReference type="Proteomes" id="UP000478052"/>
    </source>
</evidence>
<dbReference type="Pfam" id="PF05699">
    <property type="entry name" value="Dimer_Tnp_hAT"/>
    <property type="match status" value="1"/>
</dbReference>
<dbReference type="PANTHER" id="PTHR46289:SF14">
    <property type="entry name" value="DUF4371 DOMAIN-CONTAINING PROTEIN"/>
    <property type="match status" value="1"/>
</dbReference>
<gene>
    <name evidence="2" type="ORF">FWK35_00014805</name>
</gene>
<dbReference type="PANTHER" id="PTHR46289">
    <property type="entry name" value="52 KDA REPRESSOR OF THE INHIBITOR OF THE PROTEIN KINASE-LIKE PROTEIN-RELATED"/>
    <property type="match status" value="1"/>
</dbReference>
<dbReference type="InterPro" id="IPR052958">
    <property type="entry name" value="IFN-induced_PKR_regulator"/>
</dbReference>
<sequence length="87" mass="10011">MAILDSCDSTFYPNINHLLRVLATLPASTTEVERSFSTLKIVKTLLRNQIENDRLTGLTLYPFIGKYQFHQNEVLNIMAKSKRKLLL</sequence>
<dbReference type="AlphaFoldDB" id="A0A6G0YT10"/>
<dbReference type="InterPro" id="IPR012337">
    <property type="entry name" value="RNaseH-like_sf"/>
</dbReference>
<protein>
    <submittedName>
        <fullName evidence="2">52 kDa repressor of the inhibitor of the protein kinase-like</fullName>
    </submittedName>
</protein>
<comment type="caution">
    <text evidence="2">The sequence shown here is derived from an EMBL/GenBank/DDBJ whole genome shotgun (WGS) entry which is preliminary data.</text>
</comment>
<accession>A0A6G0YT10</accession>
<keyword evidence="3" id="KW-1185">Reference proteome</keyword>
<organism evidence="2 3">
    <name type="scientific">Aphis craccivora</name>
    <name type="common">Cowpea aphid</name>
    <dbReference type="NCBI Taxonomy" id="307492"/>
    <lineage>
        <taxon>Eukaryota</taxon>
        <taxon>Metazoa</taxon>
        <taxon>Ecdysozoa</taxon>
        <taxon>Arthropoda</taxon>
        <taxon>Hexapoda</taxon>
        <taxon>Insecta</taxon>
        <taxon>Pterygota</taxon>
        <taxon>Neoptera</taxon>
        <taxon>Paraneoptera</taxon>
        <taxon>Hemiptera</taxon>
        <taxon>Sternorrhyncha</taxon>
        <taxon>Aphidomorpha</taxon>
        <taxon>Aphidoidea</taxon>
        <taxon>Aphididae</taxon>
        <taxon>Aphidini</taxon>
        <taxon>Aphis</taxon>
        <taxon>Aphis</taxon>
    </lineage>
</organism>
<name>A0A6G0YT10_APHCR</name>
<dbReference type="GO" id="GO:0046983">
    <property type="term" value="F:protein dimerization activity"/>
    <property type="evidence" value="ECO:0007669"/>
    <property type="project" value="InterPro"/>
</dbReference>
<feature type="domain" description="HAT C-terminal dimerisation" evidence="1">
    <location>
        <begin position="7"/>
        <end position="60"/>
    </location>
</feature>
<dbReference type="InterPro" id="IPR008906">
    <property type="entry name" value="HATC_C_dom"/>
</dbReference>
<dbReference type="Proteomes" id="UP000478052">
    <property type="component" value="Unassembled WGS sequence"/>
</dbReference>
<dbReference type="SUPFAM" id="SSF53098">
    <property type="entry name" value="Ribonuclease H-like"/>
    <property type="match status" value="1"/>
</dbReference>
<reference evidence="2 3" key="1">
    <citation type="submission" date="2019-08" db="EMBL/GenBank/DDBJ databases">
        <title>Whole genome of Aphis craccivora.</title>
        <authorList>
            <person name="Voronova N.V."/>
            <person name="Shulinski R.S."/>
            <person name="Bandarenka Y.V."/>
            <person name="Zhorov D.G."/>
            <person name="Warner D."/>
        </authorList>
    </citation>
    <scope>NUCLEOTIDE SEQUENCE [LARGE SCALE GENOMIC DNA]</scope>
    <source>
        <strain evidence="2">180601</strain>
        <tissue evidence="2">Whole Body</tissue>
    </source>
</reference>